<gene>
    <name evidence="2" type="ORF">PZA18_18915</name>
</gene>
<dbReference type="EC" id="2.3.1.-" evidence="2"/>
<keyword evidence="2" id="KW-0012">Acyltransferase</keyword>
<keyword evidence="3" id="KW-1185">Reference proteome</keyword>
<protein>
    <submittedName>
        <fullName evidence="2">GNAT family N-acetyltransferase</fullName>
        <ecNumber evidence="2">2.3.1.-</ecNumber>
    </submittedName>
</protein>
<organism evidence="2 3">
    <name type="scientific">Parachitinimonas caeni</name>
    <dbReference type="NCBI Taxonomy" id="3031301"/>
    <lineage>
        <taxon>Bacteria</taxon>
        <taxon>Pseudomonadati</taxon>
        <taxon>Pseudomonadota</taxon>
        <taxon>Betaproteobacteria</taxon>
        <taxon>Neisseriales</taxon>
        <taxon>Chitinibacteraceae</taxon>
        <taxon>Parachitinimonas</taxon>
    </lineage>
</organism>
<evidence type="ECO:0000313" key="3">
    <source>
        <dbReference type="Proteomes" id="UP001172778"/>
    </source>
</evidence>
<dbReference type="Pfam" id="PF00583">
    <property type="entry name" value="Acetyltransf_1"/>
    <property type="match status" value="1"/>
</dbReference>
<reference evidence="2" key="1">
    <citation type="submission" date="2023-03" db="EMBL/GenBank/DDBJ databases">
        <title>Chitinimonas shenzhenensis gen. nov., sp. nov., a novel member of family Burkholderiaceae isolated from activated sludge collected in Shen Zhen, China.</title>
        <authorList>
            <person name="Wang X."/>
        </authorList>
    </citation>
    <scope>NUCLEOTIDE SEQUENCE</scope>
    <source>
        <strain evidence="2">DQS-5</strain>
    </source>
</reference>
<dbReference type="CDD" id="cd04301">
    <property type="entry name" value="NAT_SF"/>
    <property type="match status" value="1"/>
</dbReference>
<dbReference type="RefSeq" id="WP_284102434.1">
    <property type="nucleotide sequence ID" value="NZ_JARRAF010000031.1"/>
</dbReference>
<dbReference type="GO" id="GO:0016746">
    <property type="term" value="F:acyltransferase activity"/>
    <property type="evidence" value="ECO:0007669"/>
    <property type="project" value="UniProtKB-KW"/>
</dbReference>
<feature type="domain" description="N-acetyltransferase" evidence="1">
    <location>
        <begin position="5"/>
        <end position="152"/>
    </location>
</feature>
<dbReference type="PROSITE" id="PS51186">
    <property type="entry name" value="GNAT"/>
    <property type="match status" value="1"/>
</dbReference>
<name>A0ABT7E1J1_9NEIS</name>
<dbReference type="InterPro" id="IPR000182">
    <property type="entry name" value="GNAT_dom"/>
</dbReference>
<dbReference type="EMBL" id="JARRAF010000031">
    <property type="protein sequence ID" value="MDK2126119.1"/>
    <property type="molecule type" value="Genomic_DNA"/>
</dbReference>
<dbReference type="SUPFAM" id="SSF55729">
    <property type="entry name" value="Acyl-CoA N-acyltransferases (Nat)"/>
    <property type="match status" value="1"/>
</dbReference>
<comment type="caution">
    <text evidence="2">The sequence shown here is derived from an EMBL/GenBank/DDBJ whole genome shotgun (WGS) entry which is preliminary data.</text>
</comment>
<dbReference type="Gene3D" id="3.40.630.30">
    <property type="match status" value="1"/>
</dbReference>
<dbReference type="Proteomes" id="UP001172778">
    <property type="component" value="Unassembled WGS sequence"/>
</dbReference>
<dbReference type="InterPro" id="IPR016181">
    <property type="entry name" value="Acyl_CoA_acyltransferase"/>
</dbReference>
<evidence type="ECO:0000313" key="2">
    <source>
        <dbReference type="EMBL" id="MDK2126119.1"/>
    </source>
</evidence>
<keyword evidence="2" id="KW-0808">Transferase</keyword>
<evidence type="ECO:0000259" key="1">
    <source>
        <dbReference type="PROSITE" id="PS51186"/>
    </source>
</evidence>
<proteinExistence type="predicted"/>
<accession>A0ABT7E1J1</accession>
<sequence length="153" mass="17165">MNLPLQIIPLTDRQRQLVAAEWLPRAEAVHRELRPQLPADYTAALAGIVADGGELVIAACEDTVLGIALFHCYRNTCDGVFFYVDDLVTTSAQRSTGVGRALLDWLENEARQRGARSFHLDSGTHRLDAHRFYFRQRLAVTAFHFSKSLDQPS</sequence>